<name>Q7RRF5_PLAYO</name>
<comment type="caution">
    <text evidence="1">The sequence shown here is derived from an EMBL/GenBank/DDBJ whole genome shotgun (WGS) entry which is preliminary data.</text>
</comment>
<organism evidence="1 2">
    <name type="scientific">Plasmodium yoelii yoelii</name>
    <dbReference type="NCBI Taxonomy" id="73239"/>
    <lineage>
        <taxon>Eukaryota</taxon>
        <taxon>Sar</taxon>
        <taxon>Alveolata</taxon>
        <taxon>Apicomplexa</taxon>
        <taxon>Aconoidasida</taxon>
        <taxon>Haemosporida</taxon>
        <taxon>Plasmodiidae</taxon>
        <taxon>Plasmodium</taxon>
        <taxon>Plasmodium (Vinckeia)</taxon>
    </lineage>
</organism>
<protein>
    <submittedName>
        <fullName evidence="1">Uncharacterized protein</fullName>
    </submittedName>
</protein>
<keyword evidence="2" id="KW-1185">Reference proteome</keyword>
<dbReference type="InParanoid" id="Q7RRF5"/>
<reference evidence="1 2" key="1">
    <citation type="journal article" date="2002" name="Nature">
        <title>Genome sequence and comparative analysis of the model rodent malaria parasite Plasmodium yoelii yoelii.</title>
        <authorList>
            <person name="Carlton J.M."/>
            <person name="Angiuoli S.V."/>
            <person name="Suh B.B."/>
            <person name="Kooij T.W."/>
            <person name="Pertea M."/>
            <person name="Silva J.C."/>
            <person name="Ermolaeva M.D."/>
            <person name="Allen J.E."/>
            <person name="Selengut J.D."/>
            <person name="Koo H.L."/>
            <person name="Peterson J.D."/>
            <person name="Pop M."/>
            <person name="Kosack D.S."/>
            <person name="Shumway M.F."/>
            <person name="Bidwell S.L."/>
            <person name="Shallom S.J."/>
            <person name="van Aken S.E."/>
            <person name="Riedmuller S.B."/>
            <person name="Feldblyum T.V."/>
            <person name="Cho J.K."/>
            <person name="Quackenbush J."/>
            <person name="Sedegah M."/>
            <person name="Shoaibi A."/>
            <person name="Cummings L.M."/>
            <person name="Florens L."/>
            <person name="Yates J.R."/>
            <person name="Raine J.D."/>
            <person name="Sinden R.E."/>
            <person name="Harris M.A."/>
            <person name="Cunningham D.A."/>
            <person name="Preiser P.R."/>
            <person name="Bergman L.W."/>
            <person name="Vaidya A.B."/>
            <person name="van Lin L.H."/>
            <person name="Janse C.J."/>
            <person name="Waters A.P."/>
            <person name="Smith H.O."/>
            <person name="White O.R."/>
            <person name="Salzberg S.L."/>
            <person name="Venter J.C."/>
            <person name="Fraser C.M."/>
            <person name="Hoffman S.L."/>
            <person name="Gardner M.J."/>
            <person name="Carucci D.J."/>
        </authorList>
    </citation>
    <scope>NUCLEOTIDE SEQUENCE [LARGE SCALE GENOMIC DNA]</scope>
    <source>
        <strain evidence="1 2">17XNL</strain>
    </source>
</reference>
<gene>
    <name evidence="1" type="ORF">PY00766</name>
</gene>
<accession>Q7RRF5</accession>
<proteinExistence type="predicted"/>
<sequence>MRKKKYITDPFIYLHTNFLIVSIKLFIQKCYHSNRTSNDEFKIDNEGFFKIENISLFKNKINIMWKVLNKYVKSI</sequence>
<dbReference type="EMBL" id="AABL01000206">
    <property type="protein sequence ID" value="EAA18345.1"/>
    <property type="molecule type" value="Genomic_DNA"/>
</dbReference>
<dbReference type="AlphaFoldDB" id="Q7RRF5"/>
<evidence type="ECO:0000313" key="1">
    <source>
        <dbReference type="EMBL" id="EAA18345.1"/>
    </source>
</evidence>
<evidence type="ECO:0000313" key="2">
    <source>
        <dbReference type="Proteomes" id="UP000008553"/>
    </source>
</evidence>
<dbReference type="Proteomes" id="UP000008553">
    <property type="component" value="Unassembled WGS sequence"/>
</dbReference>
<dbReference type="PaxDb" id="73239-Q7RRF5"/>